<gene>
    <name evidence="1" type="ORF">GCM10009830_34460</name>
</gene>
<evidence type="ECO:0000313" key="1">
    <source>
        <dbReference type="EMBL" id="GAA1684265.1"/>
    </source>
</evidence>
<accession>A0ABP4TAP4</accession>
<keyword evidence="2" id="KW-1185">Reference proteome</keyword>
<evidence type="ECO:0000313" key="2">
    <source>
        <dbReference type="Proteomes" id="UP001499851"/>
    </source>
</evidence>
<organism evidence="1 2">
    <name type="scientific">Glycomyces endophyticus</name>
    <dbReference type="NCBI Taxonomy" id="480996"/>
    <lineage>
        <taxon>Bacteria</taxon>
        <taxon>Bacillati</taxon>
        <taxon>Actinomycetota</taxon>
        <taxon>Actinomycetes</taxon>
        <taxon>Glycomycetales</taxon>
        <taxon>Glycomycetaceae</taxon>
        <taxon>Glycomyces</taxon>
    </lineage>
</organism>
<proteinExistence type="predicted"/>
<name>A0ABP4TAP4_9ACTN</name>
<protein>
    <submittedName>
        <fullName evidence="1">Uncharacterized protein</fullName>
    </submittedName>
</protein>
<dbReference type="EMBL" id="BAAAQF010000013">
    <property type="protein sequence ID" value="GAA1684265.1"/>
    <property type="molecule type" value="Genomic_DNA"/>
</dbReference>
<reference evidence="2" key="1">
    <citation type="journal article" date="2019" name="Int. J. Syst. Evol. Microbiol.">
        <title>The Global Catalogue of Microorganisms (GCM) 10K type strain sequencing project: providing services to taxonomists for standard genome sequencing and annotation.</title>
        <authorList>
            <consortium name="The Broad Institute Genomics Platform"/>
            <consortium name="The Broad Institute Genome Sequencing Center for Infectious Disease"/>
            <person name="Wu L."/>
            <person name="Ma J."/>
        </authorList>
    </citation>
    <scope>NUCLEOTIDE SEQUENCE [LARGE SCALE GENOMIC DNA]</scope>
    <source>
        <strain evidence="2">JCM 16001</strain>
    </source>
</reference>
<sequence>MTVVVRWDSAMSIVSWKQKTPIPPMTSMVISRPMRLGMPDSGVSGVSDGAAARAVADMGWAIGFPSICVF</sequence>
<comment type="caution">
    <text evidence="1">The sequence shown here is derived from an EMBL/GenBank/DDBJ whole genome shotgun (WGS) entry which is preliminary data.</text>
</comment>
<dbReference type="Proteomes" id="UP001499851">
    <property type="component" value="Unassembled WGS sequence"/>
</dbReference>